<dbReference type="InterPro" id="IPR005399">
    <property type="entry name" value="K_chnl_volt-dep_bsu_KCNAB-rel"/>
</dbReference>
<reference evidence="6 7" key="1">
    <citation type="submission" date="2020-07" db="EMBL/GenBank/DDBJ databases">
        <title>Sequencing the genomes of 1000 actinobacteria strains.</title>
        <authorList>
            <person name="Klenk H.-P."/>
        </authorList>
    </citation>
    <scope>NUCLEOTIDE SEQUENCE [LARGE SCALE GENOMIC DNA]</scope>
    <source>
        <strain evidence="6 7">DSM 42178</strain>
    </source>
</reference>
<dbReference type="GO" id="GO:0016491">
    <property type="term" value="F:oxidoreductase activity"/>
    <property type="evidence" value="ECO:0007669"/>
    <property type="project" value="UniProtKB-KW"/>
</dbReference>
<comment type="caution">
    <text evidence="6">The sequence shown here is derived from an EMBL/GenBank/DDBJ whole genome shotgun (WGS) entry which is preliminary data.</text>
</comment>
<dbReference type="InterPro" id="IPR036812">
    <property type="entry name" value="NAD(P)_OxRdtase_dom_sf"/>
</dbReference>
<dbReference type="Proteomes" id="UP000567795">
    <property type="component" value="Unassembled WGS sequence"/>
</dbReference>
<evidence type="ECO:0000259" key="5">
    <source>
        <dbReference type="Pfam" id="PF00248"/>
    </source>
</evidence>
<feature type="region of interest" description="Disordered" evidence="4">
    <location>
        <begin position="320"/>
        <end position="340"/>
    </location>
</feature>
<evidence type="ECO:0000256" key="4">
    <source>
        <dbReference type="SAM" id="MobiDB-lite"/>
    </source>
</evidence>
<gene>
    <name evidence="6" type="ORF">FHU37_001906</name>
</gene>
<proteinExistence type="inferred from homology"/>
<organism evidence="6 7">
    <name type="scientific">Allostreptomyces psammosilenae</name>
    <dbReference type="NCBI Taxonomy" id="1892865"/>
    <lineage>
        <taxon>Bacteria</taxon>
        <taxon>Bacillati</taxon>
        <taxon>Actinomycetota</taxon>
        <taxon>Actinomycetes</taxon>
        <taxon>Kitasatosporales</taxon>
        <taxon>Streptomycetaceae</taxon>
        <taxon>Allostreptomyces</taxon>
    </lineage>
</organism>
<dbReference type="PANTHER" id="PTHR43150:SF4">
    <property type="entry name" value="L-GLYCERALDEHYDE 3-PHOSPHATE REDUCTASE"/>
    <property type="match status" value="1"/>
</dbReference>
<feature type="domain" description="NADP-dependent oxidoreductase" evidence="5">
    <location>
        <begin position="15"/>
        <end position="316"/>
    </location>
</feature>
<evidence type="ECO:0000256" key="3">
    <source>
        <dbReference type="ARBA" id="ARBA00023002"/>
    </source>
</evidence>
<dbReference type="InterPro" id="IPR023210">
    <property type="entry name" value="NADP_OxRdtase_dom"/>
</dbReference>
<sequence>MEFRHLGRSGLVISEISYGNWLTHGSQVEEETATSCVRAALDAGITTFDTADVYAGTRAEEVLGRALKGERREDLEIFTKVFWPAQPSPGRNNRGLSRKHIMESIDGSLRRLGTDYVDLYQAHRFDHSTPLEETMSAFADLVHAGKAHYIGVSEWTADQIRRGWALARELNVPLVSSQPQYSALWRVIEAEVVPTCEELGIGQIVWSPIAQGVLTGKYLPGQEAPAGSRATDDKGGAGMVSRWLRDDVLTRVQQLRPLAEEAGLTMAQLAVAWVLQNPNVSSAIIGASRPEQVAENVAAAGVRLEAELMARIDEILDPVVERDPSHTGKQAPPANWRVAS</sequence>
<evidence type="ECO:0000313" key="6">
    <source>
        <dbReference type="EMBL" id="NYI04963.1"/>
    </source>
</evidence>
<dbReference type="PANTHER" id="PTHR43150">
    <property type="entry name" value="HYPERKINETIC, ISOFORM M"/>
    <property type="match status" value="1"/>
</dbReference>
<dbReference type="Gene3D" id="3.20.20.100">
    <property type="entry name" value="NADP-dependent oxidoreductase domain"/>
    <property type="match status" value="1"/>
</dbReference>
<protein>
    <submittedName>
        <fullName evidence="6">Aryl-alcohol dehydrogenase-like predicted oxidoreductase</fullName>
    </submittedName>
</protein>
<dbReference type="GO" id="GO:0051596">
    <property type="term" value="P:methylglyoxal catabolic process"/>
    <property type="evidence" value="ECO:0007669"/>
    <property type="project" value="TreeGrafter"/>
</dbReference>
<evidence type="ECO:0000313" key="7">
    <source>
        <dbReference type="Proteomes" id="UP000567795"/>
    </source>
</evidence>
<accession>A0A852ZRE5</accession>
<name>A0A852ZRE5_9ACTN</name>
<evidence type="ECO:0000256" key="2">
    <source>
        <dbReference type="ARBA" id="ARBA00022857"/>
    </source>
</evidence>
<dbReference type="GO" id="GO:0005829">
    <property type="term" value="C:cytosol"/>
    <property type="evidence" value="ECO:0007669"/>
    <property type="project" value="UniProtKB-ARBA"/>
</dbReference>
<dbReference type="AlphaFoldDB" id="A0A852ZRE5"/>
<keyword evidence="7" id="KW-1185">Reference proteome</keyword>
<dbReference type="RefSeq" id="WP_179813788.1">
    <property type="nucleotide sequence ID" value="NZ_JACBZD010000001.1"/>
</dbReference>
<dbReference type="CDD" id="cd19074">
    <property type="entry name" value="Aldo_ket_red_shaker-like"/>
    <property type="match status" value="1"/>
</dbReference>
<dbReference type="SUPFAM" id="SSF51430">
    <property type="entry name" value="NAD(P)-linked oxidoreductase"/>
    <property type="match status" value="1"/>
</dbReference>
<dbReference type="Pfam" id="PF00248">
    <property type="entry name" value="Aldo_ket_red"/>
    <property type="match status" value="1"/>
</dbReference>
<keyword evidence="3" id="KW-0560">Oxidoreductase</keyword>
<keyword evidence="2" id="KW-0521">NADP</keyword>
<dbReference type="PRINTS" id="PR01577">
    <property type="entry name" value="KCNABCHANNEL"/>
</dbReference>
<evidence type="ECO:0000256" key="1">
    <source>
        <dbReference type="ARBA" id="ARBA00006515"/>
    </source>
</evidence>
<comment type="similarity">
    <text evidence="1">Belongs to the shaker potassium channel beta subunit family.</text>
</comment>
<dbReference type="FunFam" id="3.20.20.100:FF:000004">
    <property type="entry name" value="Oxidoreductase, aldo/keto reductase"/>
    <property type="match status" value="1"/>
</dbReference>
<dbReference type="EMBL" id="JACBZD010000001">
    <property type="protein sequence ID" value="NYI04963.1"/>
    <property type="molecule type" value="Genomic_DNA"/>
</dbReference>